<keyword evidence="3" id="KW-1185">Reference proteome</keyword>
<organism evidence="2">
    <name type="scientific">Oryza glumipatula</name>
    <dbReference type="NCBI Taxonomy" id="40148"/>
    <lineage>
        <taxon>Eukaryota</taxon>
        <taxon>Viridiplantae</taxon>
        <taxon>Streptophyta</taxon>
        <taxon>Embryophyta</taxon>
        <taxon>Tracheophyta</taxon>
        <taxon>Spermatophyta</taxon>
        <taxon>Magnoliopsida</taxon>
        <taxon>Liliopsida</taxon>
        <taxon>Poales</taxon>
        <taxon>Poaceae</taxon>
        <taxon>BOP clade</taxon>
        <taxon>Oryzoideae</taxon>
        <taxon>Oryzeae</taxon>
        <taxon>Oryzinae</taxon>
        <taxon>Oryza</taxon>
    </lineage>
</organism>
<evidence type="ECO:0000313" key="3">
    <source>
        <dbReference type="Proteomes" id="UP000026961"/>
    </source>
</evidence>
<dbReference type="EnsemblPlants" id="OGLUM03G22080.1">
    <property type="protein sequence ID" value="OGLUM03G22080.1"/>
    <property type="gene ID" value="OGLUM03G22080"/>
</dbReference>
<reference evidence="2" key="1">
    <citation type="submission" date="2015-04" db="UniProtKB">
        <authorList>
            <consortium name="EnsemblPlants"/>
        </authorList>
    </citation>
    <scope>IDENTIFICATION</scope>
</reference>
<reference evidence="2" key="2">
    <citation type="submission" date="2018-05" db="EMBL/GenBank/DDBJ databases">
        <title>OgluRS3 (Oryza glumaepatula Reference Sequence Version 3).</title>
        <authorList>
            <person name="Zhang J."/>
            <person name="Kudrna D."/>
            <person name="Lee S."/>
            <person name="Talag J."/>
            <person name="Welchert J."/>
            <person name="Wing R.A."/>
        </authorList>
    </citation>
    <scope>NUCLEOTIDE SEQUENCE [LARGE SCALE GENOMIC DNA]</scope>
</reference>
<feature type="compositionally biased region" description="Gly residues" evidence="1">
    <location>
        <begin position="40"/>
        <end position="59"/>
    </location>
</feature>
<feature type="region of interest" description="Disordered" evidence="1">
    <location>
        <begin position="16"/>
        <end position="94"/>
    </location>
</feature>
<evidence type="ECO:0000313" key="2">
    <source>
        <dbReference type="EnsemblPlants" id="OGLUM03G22080.1"/>
    </source>
</evidence>
<evidence type="ECO:0000256" key="1">
    <source>
        <dbReference type="SAM" id="MobiDB-lite"/>
    </source>
</evidence>
<sequence>MPVLARVVMTWSLTTGKIPRSDGGVGAPGARAKRARRGTAGAGGRQGPPGRGMRGGVGGLAAASQVGDGPDRAEASQDEAAGDGPTKAGAGEANLGDVGRTVLGAYDYDALPSANTHLDLVSSHLRDDGNQLTWGGSVTPTTVSGGGATRITQSSRVNCAACNGGRGDSEAPTAVRIKAWGTRSSTSTLGLGFDGLYNQRFDIEIVLRPHC</sequence>
<proteinExistence type="predicted"/>
<accession>A0A0D9Z8V6</accession>
<dbReference type="Gramene" id="OGLUM03G22080.1">
    <property type="protein sequence ID" value="OGLUM03G22080.1"/>
    <property type="gene ID" value="OGLUM03G22080"/>
</dbReference>
<protein>
    <submittedName>
        <fullName evidence="2">Uncharacterized protein</fullName>
    </submittedName>
</protein>
<dbReference type="Proteomes" id="UP000026961">
    <property type="component" value="Chromosome 3"/>
</dbReference>
<name>A0A0D9Z8V6_9ORYZ</name>
<dbReference type="AlphaFoldDB" id="A0A0D9Z8V6"/>
<dbReference type="HOGENOM" id="CLU_1306552_0_0_1"/>